<protein>
    <submittedName>
        <fullName evidence="1">Uncharacterized protein</fullName>
    </submittedName>
</protein>
<dbReference type="EMBL" id="CAJZBQ010000039">
    <property type="protein sequence ID" value="CAG9325619.1"/>
    <property type="molecule type" value="Genomic_DNA"/>
</dbReference>
<name>A0AAU9JKN4_9CILI</name>
<evidence type="ECO:0000313" key="2">
    <source>
        <dbReference type="Proteomes" id="UP001162131"/>
    </source>
</evidence>
<comment type="caution">
    <text evidence="1">The sequence shown here is derived from an EMBL/GenBank/DDBJ whole genome shotgun (WGS) entry which is preliminary data.</text>
</comment>
<gene>
    <name evidence="1" type="ORF">BSTOLATCC_MIC39429</name>
</gene>
<sequence>MINTLHLYAYCNYPNNLKKALKNSSSMINSVFNQNPLSIAILKGFKNCINSIILSLDNYLVVHIYTNSESLRLGGKPSKSNTYS</sequence>
<reference evidence="1" key="1">
    <citation type="submission" date="2021-09" db="EMBL/GenBank/DDBJ databases">
        <authorList>
            <consortium name="AG Swart"/>
            <person name="Singh M."/>
            <person name="Singh A."/>
            <person name="Seah K."/>
            <person name="Emmerich C."/>
        </authorList>
    </citation>
    <scope>NUCLEOTIDE SEQUENCE</scope>
    <source>
        <strain evidence="1">ATCC30299</strain>
    </source>
</reference>
<dbReference type="Proteomes" id="UP001162131">
    <property type="component" value="Unassembled WGS sequence"/>
</dbReference>
<accession>A0AAU9JKN4</accession>
<evidence type="ECO:0000313" key="1">
    <source>
        <dbReference type="EMBL" id="CAG9325619.1"/>
    </source>
</evidence>
<keyword evidence="2" id="KW-1185">Reference proteome</keyword>
<proteinExistence type="predicted"/>
<organism evidence="1 2">
    <name type="scientific">Blepharisma stoltei</name>
    <dbReference type="NCBI Taxonomy" id="1481888"/>
    <lineage>
        <taxon>Eukaryota</taxon>
        <taxon>Sar</taxon>
        <taxon>Alveolata</taxon>
        <taxon>Ciliophora</taxon>
        <taxon>Postciliodesmatophora</taxon>
        <taxon>Heterotrichea</taxon>
        <taxon>Heterotrichida</taxon>
        <taxon>Blepharismidae</taxon>
        <taxon>Blepharisma</taxon>
    </lineage>
</organism>
<dbReference type="AlphaFoldDB" id="A0AAU9JKN4"/>